<dbReference type="Gene3D" id="3.40.710.10">
    <property type="entry name" value="DD-peptidase/beta-lactamase superfamily"/>
    <property type="match status" value="1"/>
</dbReference>
<organism evidence="2 3">
    <name type="scientific">Xylophilus ampelinus</name>
    <dbReference type="NCBI Taxonomy" id="54067"/>
    <lineage>
        <taxon>Bacteria</taxon>
        <taxon>Pseudomonadati</taxon>
        <taxon>Pseudomonadota</taxon>
        <taxon>Betaproteobacteria</taxon>
        <taxon>Burkholderiales</taxon>
        <taxon>Xylophilus</taxon>
    </lineage>
</organism>
<comment type="caution">
    <text evidence="2">The sequence shown here is derived from an EMBL/GenBank/DDBJ whole genome shotgun (WGS) entry which is preliminary data.</text>
</comment>
<sequence>MTADRFRPLHDALQHHIDRGLLPGAVALVHHRGETVHAGALGVRAPGGGPMALDTLFRIYSMTKPIVSLAVLMLAEQGRLLLSQPVAHWLPAFADQQVRTADGRRVPAARPATLHDLLRHTAGLSYAWDAGPVQDDYQAARLGARDLSNARQAAALGALPLVHQPGTAWEYSRATDVLGAVLEAVCQEPLGVLLRRMVLGPLGMHDTAFHLPAAQRGRLAEPFAADPRNGAPVALLDATLPPVFESGGGGLVSTAADYARFLSLLLGQGTLGGVRLAGRKTIAWMTADHLGTIPVAGALLPAGYGFCLGVAVRREDGLAARQGSAGSYGWSGMAGTVFFVDPSEEMFGILLTQAPGMLDALCDLFPNLVYGAL</sequence>
<dbReference type="OrthoDB" id="9801061at2"/>
<dbReference type="PANTHER" id="PTHR43283:SF3">
    <property type="entry name" value="BETA-LACTAMASE FAMILY PROTEIN (AFU_ORTHOLOGUE AFUA_5G07500)"/>
    <property type="match status" value="1"/>
</dbReference>
<accession>A0A318SGL5</accession>
<name>A0A318SGL5_9BURK</name>
<evidence type="ECO:0000259" key="1">
    <source>
        <dbReference type="Pfam" id="PF00144"/>
    </source>
</evidence>
<dbReference type="PANTHER" id="PTHR43283">
    <property type="entry name" value="BETA-LACTAMASE-RELATED"/>
    <property type="match status" value="1"/>
</dbReference>
<dbReference type="SUPFAM" id="SSF56601">
    <property type="entry name" value="beta-lactamase/transpeptidase-like"/>
    <property type="match status" value="1"/>
</dbReference>
<gene>
    <name evidence="2" type="ORF">DFQ15_111108</name>
</gene>
<protein>
    <submittedName>
        <fullName evidence="2">CubicO group peptidase (Beta-lactamase class C family)</fullName>
    </submittedName>
</protein>
<dbReference type="InterPro" id="IPR050789">
    <property type="entry name" value="Diverse_Enzym_Activities"/>
</dbReference>
<dbReference type="InterPro" id="IPR001466">
    <property type="entry name" value="Beta-lactam-related"/>
</dbReference>
<dbReference type="RefSeq" id="WP_110465683.1">
    <property type="nucleotide sequence ID" value="NZ_JAMOFZ010000011.1"/>
</dbReference>
<dbReference type="InterPro" id="IPR012338">
    <property type="entry name" value="Beta-lactam/transpept-like"/>
</dbReference>
<evidence type="ECO:0000313" key="3">
    <source>
        <dbReference type="Proteomes" id="UP000247540"/>
    </source>
</evidence>
<proteinExistence type="predicted"/>
<dbReference type="AlphaFoldDB" id="A0A318SGL5"/>
<dbReference type="Proteomes" id="UP000247540">
    <property type="component" value="Unassembled WGS sequence"/>
</dbReference>
<reference evidence="2 3" key="1">
    <citation type="submission" date="2018-06" db="EMBL/GenBank/DDBJ databases">
        <title>Genomic Encyclopedia of Type Strains, Phase III (KMG-III): the genomes of soil and plant-associated and newly described type strains.</title>
        <authorList>
            <person name="Whitman W."/>
        </authorList>
    </citation>
    <scope>NUCLEOTIDE SEQUENCE [LARGE SCALE GENOMIC DNA]</scope>
    <source>
        <strain evidence="2 3">CECT 7646</strain>
    </source>
</reference>
<dbReference type="Pfam" id="PF00144">
    <property type="entry name" value="Beta-lactamase"/>
    <property type="match status" value="1"/>
</dbReference>
<evidence type="ECO:0000313" key="2">
    <source>
        <dbReference type="EMBL" id="PYE77963.1"/>
    </source>
</evidence>
<keyword evidence="3" id="KW-1185">Reference proteome</keyword>
<dbReference type="EMBL" id="QJTC01000011">
    <property type="protein sequence ID" value="PYE77963.1"/>
    <property type="molecule type" value="Genomic_DNA"/>
</dbReference>
<feature type="domain" description="Beta-lactamase-related" evidence="1">
    <location>
        <begin position="12"/>
        <end position="356"/>
    </location>
</feature>